<gene>
    <name evidence="4" type="primary">LOC110428985</name>
</gene>
<dbReference type="OrthoDB" id="3945418at2759"/>
<dbReference type="InterPro" id="IPR002397">
    <property type="entry name" value="Cyt_P450_B"/>
</dbReference>
<proteinExistence type="inferred from homology"/>
<reference evidence="4" key="1">
    <citation type="submission" date="2025-08" db="UniProtKB">
        <authorList>
            <consortium name="RefSeq"/>
        </authorList>
    </citation>
    <scope>IDENTIFICATION</scope>
    <source>
        <tissue evidence="4">Leaf</tissue>
    </source>
</reference>
<organism evidence="3 4">
    <name type="scientific">Herrania umbratica</name>
    <dbReference type="NCBI Taxonomy" id="108875"/>
    <lineage>
        <taxon>Eukaryota</taxon>
        <taxon>Viridiplantae</taxon>
        <taxon>Streptophyta</taxon>
        <taxon>Embryophyta</taxon>
        <taxon>Tracheophyta</taxon>
        <taxon>Spermatophyta</taxon>
        <taxon>Magnoliopsida</taxon>
        <taxon>eudicotyledons</taxon>
        <taxon>Gunneridae</taxon>
        <taxon>Pentapetalae</taxon>
        <taxon>rosids</taxon>
        <taxon>malvids</taxon>
        <taxon>Malvales</taxon>
        <taxon>Malvaceae</taxon>
        <taxon>Byttnerioideae</taxon>
        <taxon>Herrania</taxon>
    </lineage>
</organism>
<dbReference type="GO" id="GO:0005506">
    <property type="term" value="F:iron ion binding"/>
    <property type="evidence" value="ECO:0007669"/>
    <property type="project" value="InterPro"/>
</dbReference>
<evidence type="ECO:0000313" key="3">
    <source>
        <dbReference type="Proteomes" id="UP000504621"/>
    </source>
</evidence>
<protein>
    <submittedName>
        <fullName evidence="4">Uncharacterized protein LOC110428985</fullName>
    </submittedName>
</protein>
<dbReference type="RefSeq" id="XP_021300577.1">
    <property type="nucleotide sequence ID" value="XM_021444902.1"/>
</dbReference>
<feature type="region of interest" description="Disordered" evidence="2">
    <location>
        <begin position="70"/>
        <end position="89"/>
    </location>
</feature>
<evidence type="ECO:0000256" key="1">
    <source>
        <dbReference type="ARBA" id="ARBA00010617"/>
    </source>
</evidence>
<accession>A0A6J1BLZ5</accession>
<dbReference type="GeneID" id="110428985"/>
<dbReference type="Pfam" id="PF00067">
    <property type="entry name" value="p450"/>
    <property type="match status" value="1"/>
</dbReference>
<dbReference type="AlphaFoldDB" id="A0A6J1BLZ5"/>
<dbReference type="Gene3D" id="1.10.630.10">
    <property type="entry name" value="Cytochrome P450"/>
    <property type="match status" value="1"/>
</dbReference>
<dbReference type="InterPro" id="IPR001128">
    <property type="entry name" value="Cyt_P450"/>
</dbReference>
<dbReference type="GO" id="GO:0016705">
    <property type="term" value="F:oxidoreductase activity, acting on paired donors, with incorporation or reduction of molecular oxygen"/>
    <property type="evidence" value="ECO:0007669"/>
    <property type="project" value="InterPro"/>
</dbReference>
<dbReference type="PANTHER" id="PTHR46696">
    <property type="entry name" value="P450, PUTATIVE (EUROFUNG)-RELATED"/>
    <property type="match status" value="1"/>
</dbReference>
<dbReference type="GO" id="GO:0020037">
    <property type="term" value="F:heme binding"/>
    <property type="evidence" value="ECO:0007669"/>
    <property type="project" value="InterPro"/>
</dbReference>
<evidence type="ECO:0000313" key="4">
    <source>
        <dbReference type="RefSeq" id="XP_021300577.1"/>
    </source>
</evidence>
<dbReference type="InterPro" id="IPR036396">
    <property type="entry name" value="Cyt_P450_sf"/>
</dbReference>
<evidence type="ECO:0000256" key="2">
    <source>
        <dbReference type="SAM" id="MobiDB-lite"/>
    </source>
</evidence>
<keyword evidence="3" id="KW-1185">Reference proteome</keyword>
<comment type="similarity">
    <text evidence="1">Belongs to the cytochrome P450 family.</text>
</comment>
<dbReference type="GO" id="GO:0004497">
    <property type="term" value="F:monooxygenase activity"/>
    <property type="evidence" value="ECO:0007669"/>
    <property type="project" value="InterPro"/>
</dbReference>
<feature type="non-terminal residue" evidence="4">
    <location>
        <position position="312"/>
    </location>
</feature>
<name>A0A6J1BLZ5_9ROSI</name>
<dbReference type="PANTHER" id="PTHR46696:SF1">
    <property type="entry name" value="CYTOCHROME P450 YJIB-RELATED"/>
    <property type="match status" value="1"/>
</dbReference>
<sequence>MSDTPSDPGAAGVPLFLRRCGYGPDDALSDLRRRGEIVPPEILGPAENAFLLTRYDDVRQVLGDTQTFTNTADVTGGQAPETTTEAAREGRLMRQDPPQHTRLRRMLAAEFTGRRVQRLAPRVTEVVEGRLDALEQAGPPAELVEQYCLPIPSLMICELLGVAYSDRAEFQERSRRMFDFAIAPDERAALEADSERFMSALVDAARADPGDDLLGMLIREHGDELGHAELVAVAGDLLVAGHETTANMISMSILALLQHPEQLALVRDRPGAEARAVEELLRWLCVVPIVLPRVAVADTAIRGVPVPSGSVM</sequence>
<dbReference type="Proteomes" id="UP000504621">
    <property type="component" value="Unplaced"/>
</dbReference>
<dbReference type="PRINTS" id="PR00359">
    <property type="entry name" value="BP450"/>
</dbReference>
<dbReference type="SUPFAM" id="SSF48264">
    <property type="entry name" value="Cytochrome P450"/>
    <property type="match status" value="1"/>
</dbReference>